<sequence>MKLVVVGATGYVGTEVIRLALRNKAITSVIALSRKPVNVPSHLGADADTSKLQTVDLQDWEKPYPDAVKGKLKGADACIWMLAVTPTKSKDRDFGEVTKVCLDYTKNGLENLAALASTDKPFRFIYTSGVAVERDQTKPLDVLSDYRLMRGRVENFIIDFAKLHEPNVEVAITRPGGIEGPGHPKTEQGSILFSKFGATPWIHVSELAAAMIELCVSGITKETLWSKDMQEIASKVLKMEDYVPGERF</sequence>
<organism evidence="2 3">
    <name type="scientific">Periconia macrospinosa</name>
    <dbReference type="NCBI Taxonomy" id="97972"/>
    <lineage>
        <taxon>Eukaryota</taxon>
        <taxon>Fungi</taxon>
        <taxon>Dikarya</taxon>
        <taxon>Ascomycota</taxon>
        <taxon>Pezizomycotina</taxon>
        <taxon>Dothideomycetes</taxon>
        <taxon>Pleosporomycetidae</taxon>
        <taxon>Pleosporales</taxon>
        <taxon>Massarineae</taxon>
        <taxon>Periconiaceae</taxon>
        <taxon>Periconia</taxon>
    </lineage>
</organism>
<dbReference type="Pfam" id="PF13460">
    <property type="entry name" value="NAD_binding_10"/>
    <property type="match status" value="1"/>
</dbReference>
<dbReference type="InterPro" id="IPR036291">
    <property type="entry name" value="NAD(P)-bd_dom_sf"/>
</dbReference>
<proteinExistence type="predicted"/>
<dbReference type="STRING" id="97972.A0A2V1E436"/>
<dbReference type="PANTHER" id="PTHR14097:SF9">
    <property type="entry name" value="EPIMERASE, PUTATIVE (AFU_ORTHOLOGUE AFUA_8G07320)-RELATED"/>
    <property type="match status" value="1"/>
</dbReference>
<evidence type="ECO:0000259" key="1">
    <source>
        <dbReference type="Pfam" id="PF13460"/>
    </source>
</evidence>
<evidence type="ECO:0000313" key="3">
    <source>
        <dbReference type="Proteomes" id="UP000244855"/>
    </source>
</evidence>
<evidence type="ECO:0000313" key="2">
    <source>
        <dbReference type="EMBL" id="PVI04899.1"/>
    </source>
</evidence>
<reference evidence="2 3" key="1">
    <citation type="journal article" date="2018" name="Sci. Rep.">
        <title>Comparative genomics provides insights into the lifestyle and reveals functional heterogeneity of dark septate endophytic fungi.</title>
        <authorList>
            <person name="Knapp D.G."/>
            <person name="Nemeth J.B."/>
            <person name="Barry K."/>
            <person name="Hainaut M."/>
            <person name="Henrissat B."/>
            <person name="Johnson J."/>
            <person name="Kuo A."/>
            <person name="Lim J.H.P."/>
            <person name="Lipzen A."/>
            <person name="Nolan M."/>
            <person name="Ohm R.A."/>
            <person name="Tamas L."/>
            <person name="Grigoriev I.V."/>
            <person name="Spatafora J.W."/>
            <person name="Nagy L.G."/>
            <person name="Kovacs G.M."/>
        </authorList>
    </citation>
    <scope>NUCLEOTIDE SEQUENCE [LARGE SCALE GENOMIC DNA]</scope>
    <source>
        <strain evidence="2 3">DSE2036</strain>
    </source>
</reference>
<dbReference type="SUPFAM" id="SSF51735">
    <property type="entry name" value="NAD(P)-binding Rossmann-fold domains"/>
    <property type="match status" value="1"/>
</dbReference>
<accession>A0A2V1E436</accession>
<keyword evidence="3" id="KW-1185">Reference proteome</keyword>
<protein>
    <submittedName>
        <fullName evidence="2">NAD(P)-binding protein</fullName>
    </submittedName>
</protein>
<dbReference type="Proteomes" id="UP000244855">
    <property type="component" value="Unassembled WGS sequence"/>
</dbReference>
<gene>
    <name evidence="2" type="ORF">DM02DRAFT_585525</name>
</gene>
<dbReference type="PANTHER" id="PTHR14097">
    <property type="entry name" value="OXIDOREDUCTASE HTATIP2"/>
    <property type="match status" value="1"/>
</dbReference>
<dbReference type="Gene3D" id="3.40.50.720">
    <property type="entry name" value="NAD(P)-binding Rossmann-like Domain"/>
    <property type="match status" value="1"/>
</dbReference>
<name>A0A2V1E436_9PLEO</name>
<dbReference type="OrthoDB" id="3535423at2759"/>
<dbReference type="EMBL" id="KZ805318">
    <property type="protein sequence ID" value="PVI04899.1"/>
    <property type="molecule type" value="Genomic_DNA"/>
</dbReference>
<dbReference type="AlphaFoldDB" id="A0A2V1E436"/>
<dbReference type="InterPro" id="IPR016040">
    <property type="entry name" value="NAD(P)-bd_dom"/>
</dbReference>
<feature type="domain" description="NAD(P)-binding" evidence="1">
    <location>
        <begin position="7"/>
        <end position="179"/>
    </location>
</feature>